<dbReference type="InterPro" id="IPR008265">
    <property type="entry name" value="Lipase_GDSL_AS"/>
</dbReference>
<protein>
    <submittedName>
        <fullName evidence="2">SGNH/GDSL hydrolase family protein</fullName>
        <ecNumber evidence="2">3.1.-.-</ecNumber>
    </submittedName>
</protein>
<reference evidence="2 3" key="1">
    <citation type="submission" date="2024-01" db="EMBL/GenBank/DDBJ databases">
        <title>Genomic insights into the taxonomy and metabolism of the cyanobacterium Pannus brasiliensis CCIBt3594.</title>
        <authorList>
            <person name="Machado M."/>
            <person name="Botero N.B."/>
            <person name="Andreote A.P.D."/>
            <person name="Feitosa A.M.T."/>
            <person name="Popin R."/>
            <person name="Sivonen K."/>
            <person name="Fiore M.F."/>
        </authorList>
    </citation>
    <scope>NUCLEOTIDE SEQUENCE [LARGE SCALE GENOMIC DNA]</scope>
    <source>
        <strain evidence="2 3">CCIBt3594</strain>
    </source>
</reference>
<name>A0AAW9QRS4_9CHRO</name>
<dbReference type="SUPFAM" id="SSF52266">
    <property type="entry name" value="SGNH hydrolase"/>
    <property type="match status" value="1"/>
</dbReference>
<evidence type="ECO:0000256" key="1">
    <source>
        <dbReference type="ARBA" id="ARBA00022801"/>
    </source>
</evidence>
<dbReference type="EC" id="3.1.-.-" evidence="2"/>
<dbReference type="CDD" id="cd01846">
    <property type="entry name" value="fatty_acyltransferase_like"/>
    <property type="match status" value="1"/>
</dbReference>
<organism evidence="2 3">
    <name type="scientific">Pannus brasiliensis CCIBt3594</name>
    <dbReference type="NCBI Taxonomy" id="1427578"/>
    <lineage>
        <taxon>Bacteria</taxon>
        <taxon>Bacillati</taxon>
        <taxon>Cyanobacteriota</taxon>
        <taxon>Cyanophyceae</taxon>
        <taxon>Oscillatoriophycideae</taxon>
        <taxon>Chroococcales</taxon>
        <taxon>Microcystaceae</taxon>
        <taxon>Pannus</taxon>
    </lineage>
</organism>
<sequence length="302" mass="33437">MRKYFLFIGLAIGALLITLAMNSPGEIDRRATGIDRLYVFGDSLSDTGNVYRSTGKSSPPDPPYFQGRYSNGRVWVEFLAGKLGIKPDRVDNFAWGGATAGNDETVPSLLSQVREFSARERAIDPRALAVVWIGGNDYLRGTTRVTEPLANLSTALTSLSRLGIRRFLIVDLPDFGKIPATCGRENASSLSAVVVAHNRGLARIIDRLDRQFAGKSQFVEFSAYSLYNAALSHPDRFGFDNTRSACLNGKSICKHPDRFLFWDSIHPTEKAHRVTGERAYQVVEKAFWETSPTGTPVKKSKR</sequence>
<dbReference type="InterPro" id="IPR001087">
    <property type="entry name" value="GDSL"/>
</dbReference>
<gene>
    <name evidence="2" type="ORF">V0288_10335</name>
</gene>
<dbReference type="Pfam" id="PF00657">
    <property type="entry name" value="Lipase_GDSL"/>
    <property type="match status" value="1"/>
</dbReference>
<dbReference type="PANTHER" id="PTHR45648:SF22">
    <property type="entry name" value="GDSL LIPASE_ACYLHYDROLASE FAMILY PROTEIN (AFU_ORTHOLOGUE AFUA_4G14700)"/>
    <property type="match status" value="1"/>
</dbReference>
<proteinExistence type="predicted"/>
<dbReference type="GO" id="GO:0016298">
    <property type="term" value="F:lipase activity"/>
    <property type="evidence" value="ECO:0007669"/>
    <property type="project" value="InterPro"/>
</dbReference>
<dbReference type="Gene3D" id="3.40.50.1110">
    <property type="entry name" value="SGNH hydrolase"/>
    <property type="match status" value="1"/>
</dbReference>
<dbReference type="RefSeq" id="WP_332864994.1">
    <property type="nucleotide sequence ID" value="NZ_JBAFSM010000016.1"/>
</dbReference>
<dbReference type="EMBL" id="JBAFSM010000016">
    <property type="protein sequence ID" value="MEG3437516.1"/>
    <property type="molecule type" value="Genomic_DNA"/>
</dbReference>
<accession>A0AAW9QRS4</accession>
<dbReference type="GO" id="GO:0006629">
    <property type="term" value="P:lipid metabolic process"/>
    <property type="evidence" value="ECO:0007669"/>
    <property type="project" value="InterPro"/>
</dbReference>
<dbReference type="Proteomes" id="UP001328733">
    <property type="component" value="Unassembled WGS sequence"/>
</dbReference>
<dbReference type="PANTHER" id="PTHR45648">
    <property type="entry name" value="GDSL LIPASE/ACYLHYDROLASE FAMILY PROTEIN (AFU_ORTHOLOGUE AFUA_4G14700)"/>
    <property type="match status" value="1"/>
</dbReference>
<dbReference type="InterPro" id="IPR051058">
    <property type="entry name" value="GDSL_Est/Lipase"/>
</dbReference>
<evidence type="ECO:0000313" key="2">
    <source>
        <dbReference type="EMBL" id="MEG3437516.1"/>
    </source>
</evidence>
<keyword evidence="1 2" id="KW-0378">Hydrolase</keyword>
<evidence type="ECO:0000313" key="3">
    <source>
        <dbReference type="Proteomes" id="UP001328733"/>
    </source>
</evidence>
<keyword evidence="3" id="KW-1185">Reference proteome</keyword>
<dbReference type="AlphaFoldDB" id="A0AAW9QRS4"/>
<dbReference type="PROSITE" id="PS01098">
    <property type="entry name" value="LIPASE_GDSL_SER"/>
    <property type="match status" value="1"/>
</dbReference>
<dbReference type="InterPro" id="IPR036514">
    <property type="entry name" value="SGNH_hydro_sf"/>
</dbReference>
<comment type="caution">
    <text evidence="2">The sequence shown here is derived from an EMBL/GenBank/DDBJ whole genome shotgun (WGS) entry which is preliminary data.</text>
</comment>